<dbReference type="GO" id="GO:0005096">
    <property type="term" value="F:GTPase activator activity"/>
    <property type="evidence" value="ECO:0007669"/>
    <property type="project" value="UniProtKB-KW"/>
</dbReference>
<dbReference type="AlphaFoldDB" id="A0AAN6DE95"/>
<dbReference type="InterPro" id="IPR008936">
    <property type="entry name" value="Rho_GTPase_activation_prot"/>
</dbReference>
<reference evidence="4" key="1">
    <citation type="journal article" date="2021" name="G3 (Bethesda)">
        <title>Genomic diversity, chromosomal rearrangements, and interspecies hybridization in the ogataea polymorpha species complex.</title>
        <authorList>
            <person name="Hanson S.J."/>
            <person name="Cinneide E.O."/>
            <person name="Salzberg L.I."/>
            <person name="Wolfe K.H."/>
            <person name="McGowan J."/>
            <person name="Fitzpatrick D.A."/>
            <person name="Matlin K."/>
        </authorList>
    </citation>
    <scope>NUCLEOTIDE SEQUENCE</scope>
    <source>
        <strain evidence="4">61-244</strain>
    </source>
</reference>
<dbReference type="GO" id="GO:0007165">
    <property type="term" value="P:signal transduction"/>
    <property type="evidence" value="ECO:0007669"/>
    <property type="project" value="InterPro"/>
</dbReference>
<organism evidence="4 5">
    <name type="scientific">Pichia angusta</name>
    <name type="common">Yeast</name>
    <name type="synonym">Hansenula polymorpha</name>
    <dbReference type="NCBI Taxonomy" id="870730"/>
    <lineage>
        <taxon>Eukaryota</taxon>
        <taxon>Fungi</taxon>
        <taxon>Dikarya</taxon>
        <taxon>Ascomycota</taxon>
        <taxon>Saccharomycotina</taxon>
        <taxon>Pichiomycetes</taxon>
        <taxon>Pichiales</taxon>
        <taxon>Pichiaceae</taxon>
        <taxon>Ogataea</taxon>
    </lineage>
</organism>
<dbReference type="PANTHER" id="PTHR15228">
    <property type="entry name" value="SPERMATHECAL PHYSIOLOGY VARIANT"/>
    <property type="match status" value="1"/>
</dbReference>
<dbReference type="InterPro" id="IPR000198">
    <property type="entry name" value="RhoGAP_dom"/>
</dbReference>
<evidence type="ECO:0000256" key="2">
    <source>
        <dbReference type="SAM" id="MobiDB-lite"/>
    </source>
</evidence>
<evidence type="ECO:0000259" key="3">
    <source>
        <dbReference type="PROSITE" id="PS50238"/>
    </source>
</evidence>
<accession>A0AAN6DE95</accession>
<proteinExistence type="predicted"/>
<dbReference type="EMBL" id="JAHLUX010000006">
    <property type="protein sequence ID" value="KAG7818086.1"/>
    <property type="molecule type" value="Genomic_DNA"/>
</dbReference>
<gene>
    <name evidence="4" type="ORF">KL928_003087</name>
</gene>
<evidence type="ECO:0000256" key="1">
    <source>
        <dbReference type="ARBA" id="ARBA00022468"/>
    </source>
</evidence>
<dbReference type="Pfam" id="PF00620">
    <property type="entry name" value="RhoGAP"/>
    <property type="match status" value="1"/>
</dbReference>
<sequence length="560" mass="61933">MASELDIPVPEPGPGYRKPLFKSFTSDRNLKRFSISGPTLRVDTSFSEASAPADLSAGSRRDSVLAPPLATPLAGGHMLENEAKRSSVRLEVADMTLVVPTLVHKCCQFILDQGPKEGIFRINGSIKKIKKIESLIREHGIDSFDFDTCRVENVDNIEDTAPNAYDAAMVLKRWLSNLADGLITLDVSKSLKTVAESPQEVPIPDETEDATPTTEEASQTESEDAFSLSSYKTIPTSIEDTDKEKESLENLPLVNLHLFIYLLSFLNKLAQPDICDITKMPSSNLAKIFQMSFFKVDDLQPQLASTTSTDDLLQNYKANERLLQNWITSYDELAAKLRSFVADNQEKLKETLASPLVEESLAMPKLRNRSVTEDKQQKRRSLFGYRSLSNALSSRTLSQVLTGSPDDTGKRSVSDSAVEKYQNTQNSAVDKKLRRRSLGWFANSNLSTPSLSRRQGETLTPVTVSCPLSLSADDLLQTTSEATEQPAVSSSSDAALEVSKSSPLHYELNETKEIDPVESAIPRTEVAVNTLDPLDGKPNKKNNRLSKMFSVRFGFSKMIH</sequence>
<dbReference type="SMART" id="SM00324">
    <property type="entry name" value="RhoGAP"/>
    <property type="match status" value="1"/>
</dbReference>
<dbReference type="PANTHER" id="PTHR15228:SF25">
    <property type="entry name" value="F-BAR DOMAIN-CONTAINING PROTEIN"/>
    <property type="match status" value="1"/>
</dbReference>
<dbReference type="PROSITE" id="PS50238">
    <property type="entry name" value="RHOGAP"/>
    <property type="match status" value="1"/>
</dbReference>
<dbReference type="GeneID" id="66127138"/>
<feature type="domain" description="Rho-GAP" evidence="3">
    <location>
        <begin position="93"/>
        <end position="334"/>
    </location>
</feature>
<dbReference type="Gene3D" id="1.10.555.10">
    <property type="entry name" value="Rho GTPase activation protein"/>
    <property type="match status" value="1"/>
</dbReference>
<protein>
    <recommendedName>
        <fullName evidence="3">Rho-GAP domain-containing protein</fullName>
    </recommendedName>
</protein>
<evidence type="ECO:0000313" key="4">
    <source>
        <dbReference type="EMBL" id="KAG7818086.1"/>
    </source>
</evidence>
<keyword evidence="1" id="KW-0343">GTPase activation</keyword>
<name>A0AAN6DE95_PICAN</name>
<feature type="region of interest" description="Disordered" evidence="2">
    <location>
        <begin position="396"/>
        <end position="429"/>
    </location>
</feature>
<feature type="region of interest" description="Disordered" evidence="2">
    <location>
        <begin position="196"/>
        <end position="227"/>
    </location>
</feature>
<dbReference type="SUPFAM" id="SSF48350">
    <property type="entry name" value="GTPase activation domain, GAP"/>
    <property type="match status" value="1"/>
</dbReference>
<dbReference type="CDD" id="cd00159">
    <property type="entry name" value="RhoGAP"/>
    <property type="match status" value="1"/>
</dbReference>
<dbReference type="Proteomes" id="UP001196530">
    <property type="component" value="Unassembled WGS sequence"/>
</dbReference>
<evidence type="ECO:0000313" key="5">
    <source>
        <dbReference type="Proteomes" id="UP001196530"/>
    </source>
</evidence>
<dbReference type="RefSeq" id="XP_043059340.1">
    <property type="nucleotide sequence ID" value="XM_043203635.1"/>
</dbReference>
<comment type="caution">
    <text evidence="4">The sequence shown here is derived from an EMBL/GenBank/DDBJ whole genome shotgun (WGS) entry which is preliminary data.</text>
</comment>
<dbReference type="InterPro" id="IPR051025">
    <property type="entry name" value="RhoGAP"/>
</dbReference>